<organism evidence="3 4">
    <name type="scientific">Ornithinibacillus salinisoli</name>
    <dbReference type="NCBI Taxonomy" id="1848459"/>
    <lineage>
        <taxon>Bacteria</taxon>
        <taxon>Bacillati</taxon>
        <taxon>Bacillota</taxon>
        <taxon>Bacilli</taxon>
        <taxon>Bacillales</taxon>
        <taxon>Bacillaceae</taxon>
        <taxon>Ornithinibacillus</taxon>
    </lineage>
</organism>
<reference evidence="4" key="1">
    <citation type="journal article" date="2019" name="Int. J. Syst. Evol. Microbiol.">
        <title>The Global Catalogue of Microorganisms (GCM) 10K type strain sequencing project: providing services to taxonomists for standard genome sequencing and annotation.</title>
        <authorList>
            <consortium name="The Broad Institute Genomics Platform"/>
            <consortium name="The Broad Institute Genome Sequencing Center for Infectious Disease"/>
            <person name="Wu L."/>
            <person name="Ma J."/>
        </authorList>
    </citation>
    <scope>NUCLEOTIDE SEQUENCE [LARGE SCALE GENOMIC DNA]</scope>
    <source>
        <strain evidence="4">R28</strain>
    </source>
</reference>
<keyword evidence="4" id="KW-1185">Reference proteome</keyword>
<comment type="caution">
    <text evidence="3">The sequence shown here is derived from an EMBL/GenBank/DDBJ whole genome shotgun (WGS) entry which is preliminary data.</text>
</comment>
<name>A0ABW4W5G1_9BACI</name>
<evidence type="ECO:0000256" key="1">
    <source>
        <dbReference type="ARBA" id="ARBA00023125"/>
    </source>
</evidence>
<protein>
    <submittedName>
        <fullName evidence="3">Helix-turn-helix domain-containing protein</fullName>
    </submittedName>
</protein>
<dbReference type="SMART" id="SM00530">
    <property type="entry name" value="HTH_XRE"/>
    <property type="match status" value="1"/>
</dbReference>
<evidence type="ECO:0000313" key="4">
    <source>
        <dbReference type="Proteomes" id="UP001597383"/>
    </source>
</evidence>
<evidence type="ECO:0000313" key="3">
    <source>
        <dbReference type="EMBL" id="MFD2046048.1"/>
    </source>
</evidence>
<dbReference type="InterPro" id="IPR010982">
    <property type="entry name" value="Lambda_DNA-bd_dom_sf"/>
</dbReference>
<dbReference type="RefSeq" id="WP_377557010.1">
    <property type="nucleotide sequence ID" value="NZ_JBHUHQ010000021.1"/>
</dbReference>
<dbReference type="PROSITE" id="PS50943">
    <property type="entry name" value="HTH_CROC1"/>
    <property type="match status" value="1"/>
</dbReference>
<keyword evidence="1" id="KW-0238">DNA-binding</keyword>
<dbReference type="Gene3D" id="1.10.260.40">
    <property type="entry name" value="lambda repressor-like DNA-binding domains"/>
    <property type="match status" value="1"/>
</dbReference>
<accession>A0ABW4W5G1</accession>
<dbReference type="CDD" id="cd00093">
    <property type="entry name" value="HTH_XRE"/>
    <property type="match status" value="1"/>
</dbReference>
<sequence>MDINKYVGSKIKEYRKKKGMNQTELGKKLGVAQNTVAGYEKGEWEVSYDNLFKIAEIFDISIDDLFPATKNDNEYKALQNASKVAETKDLDYDDMILIKKITEKALSLESDKRKELMDNIKFAVDFFEKKD</sequence>
<dbReference type="PANTHER" id="PTHR46558">
    <property type="entry name" value="TRACRIPTIONAL REGULATORY PROTEIN-RELATED-RELATED"/>
    <property type="match status" value="1"/>
</dbReference>
<evidence type="ECO:0000259" key="2">
    <source>
        <dbReference type="PROSITE" id="PS50943"/>
    </source>
</evidence>
<feature type="domain" description="HTH cro/C1-type" evidence="2">
    <location>
        <begin position="11"/>
        <end position="65"/>
    </location>
</feature>
<proteinExistence type="predicted"/>
<dbReference type="PANTHER" id="PTHR46558:SF4">
    <property type="entry name" value="DNA-BIDING PHAGE PROTEIN"/>
    <property type="match status" value="1"/>
</dbReference>
<dbReference type="Proteomes" id="UP001597383">
    <property type="component" value="Unassembled WGS sequence"/>
</dbReference>
<dbReference type="EMBL" id="JBHUHQ010000021">
    <property type="protein sequence ID" value="MFD2046048.1"/>
    <property type="molecule type" value="Genomic_DNA"/>
</dbReference>
<gene>
    <name evidence="3" type="ORF">ACFSJF_17350</name>
</gene>
<dbReference type="SUPFAM" id="SSF47413">
    <property type="entry name" value="lambda repressor-like DNA-binding domains"/>
    <property type="match status" value="1"/>
</dbReference>
<dbReference type="Pfam" id="PF01381">
    <property type="entry name" value="HTH_3"/>
    <property type="match status" value="1"/>
</dbReference>
<dbReference type="InterPro" id="IPR001387">
    <property type="entry name" value="Cro/C1-type_HTH"/>
</dbReference>